<dbReference type="OrthoDB" id="68611at2759"/>
<evidence type="ECO:0000313" key="12">
    <source>
        <dbReference type="Proteomes" id="UP001141806"/>
    </source>
</evidence>
<dbReference type="GO" id="GO:0034220">
    <property type="term" value="P:monoatomic ion transmembrane transport"/>
    <property type="evidence" value="ECO:0007669"/>
    <property type="project" value="UniProtKB-KW"/>
</dbReference>
<feature type="compositionally biased region" description="Pro residues" evidence="9">
    <location>
        <begin position="414"/>
        <end position="428"/>
    </location>
</feature>
<protein>
    <recommendedName>
        <fullName evidence="13">Aluminum-activated malate transporter 10</fullName>
    </recommendedName>
</protein>
<evidence type="ECO:0000256" key="1">
    <source>
        <dbReference type="ARBA" id="ARBA00004141"/>
    </source>
</evidence>
<reference evidence="11" key="1">
    <citation type="journal article" date="2023" name="Plant J.">
        <title>The genome of the king protea, Protea cynaroides.</title>
        <authorList>
            <person name="Chang J."/>
            <person name="Duong T.A."/>
            <person name="Schoeman C."/>
            <person name="Ma X."/>
            <person name="Roodt D."/>
            <person name="Barker N."/>
            <person name="Li Z."/>
            <person name="Van de Peer Y."/>
            <person name="Mizrachi E."/>
        </authorList>
    </citation>
    <scope>NUCLEOTIDE SEQUENCE</scope>
    <source>
        <tissue evidence="11">Young leaves</tissue>
    </source>
</reference>
<name>A0A9Q0GTP9_9MAGN</name>
<evidence type="ECO:0000256" key="9">
    <source>
        <dbReference type="SAM" id="MobiDB-lite"/>
    </source>
</evidence>
<organism evidence="11 12">
    <name type="scientific">Protea cynaroides</name>
    <dbReference type="NCBI Taxonomy" id="273540"/>
    <lineage>
        <taxon>Eukaryota</taxon>
        <taxon>Viridiplantae</taxon>
        <taxon>Streptophyta</taxon>
        <taxon>Embryophyta</taxon>
        <taxon>Tracheophyta</taxon>
        <taxon>Spermatophyta</taxon>
        <taxon>Magnoliopsida</taxon>
        <taxon>Proteales</taxon>
        <taxon>Proteaceae</taxon>
        <taxon>Protea</taxon>
    </lineage>
</organism>
<proteinExistence type="inferred from homology"/>
<keyword evidence="12" id="KW-1185">Reference proteome</keyword>
<evidence type="ECO:0000313" key="11">
    <source>
        <dbReference type="EMBL" id="KAJ4952270.1"/>
    </source>
</evidence>
<dbReference type="GO" id="GO:0015743">
    <property type="term" value="P:malate transport"/>
    <property type="evidence" value="ECO:0007669"/>
    <property type="project" value="InterPro"/>
</dbReference>
<comment type="caution">
    <text evidence="11">The sequence shown here is derived from an EMBL/GenBank/DDBJ whole genome shotgun (WGS) entry which is preliminary data.</text>
</comment>
<dbReference type="EMBL" id="JAMYWD010000012">
    <property type="protein sequence ID" value="KAJ4952270.1"/>
    <property type="molecule type" value="Genomic_DNA"/>
</dbReference>
<dbReference type="PANTHER" id="PTHR31086">
    <property type="entry name" value="ALUMINUM-ACTIVATED MALATE TRANSPORTER 10"/>
    <property type="match status" value="1"/>
</dbReference>
<keyword evidence="6" id="KW-0406">Ion transport</keyword>
<dbReference type="AlphaFoldDB" id="A0A9Q0GTP9"/>
<dbReference type="GO" id="GO:0016020">
    <property type="term" value="C:membrane"/>
    <property type="evidence" value="ECO:0007669"/>
    <property type="project" value="UniProtKB-SubCell"/>
</dbReference>
<keyword evidence="5 10" id="KW-1133">Transmembrane helix</keyword>
<feature type="region of interest" description="Disordered" evidence="9">
    <location>
        <begin position="483"/>
        <end position="508"/>
    </location>
</feature>
<keyword evidence="8" id="KW-0407">Ion channel</keyword>
<evidence type="ECO:0000256" key="2">
    <source>
        <dbReference type="ARBA" id="ARBA00007079"/>
    </source>
</evidence>
<keyword evidence="7 10" id="KW-0472">Membrane</keyword>
<feature type="transmembrane region" description="Helical" evidence="10">
    <location>
        <begin position="99"/>
        <end position="118"/>
    </location>
</feature>
<evidence type="ECO:0000256" key="6">
    <source>
        <dbReference type="ARBA" id="ARBA00023065"/>
    </source>
</evidence>
<evidence type="ECO:0000256" key="7">
    <source>
        <dbReference type="ARBA" id="ARBA00023136"/>
    </source>
</evidence>
<feature type="transmembrane region" description="Helical" evidence="10">
    <location>
        <begin position="69"/>
        <end position="87"/>
    </location>
</feature>
<feature type="transmembrane region" description="Helical" evidence="10">
    <location>
        <begin position="211"/>
        <end position="232"/>
    </location>
</feature>
<dbReference type="InterPro" id="IPR020966">
    <property type="entry name" value="ALMT"/>
</dbReference>
<keyword evidence="3" id="KW-0813">Transport</keyword>
<dbReference type="Proteomes" id="UP001141806">
    <property type="component" value="Unassembled WGS sequence"/>
</dbReference>
<feature type="transmembrane region" description="Helical" evidence="10">
    <location>
        <begin position="148"/>
        <end position="168"/>
    </location>
</feature>
<comment type="similarity">
    <text evidence="2">Belongs to the aromatic acid exporter (TC 2.A.85) family.</text>
</comment>
<evidence type="ECO:0000256" key="10">
    <source>
        <dbReference type="SAM" id="Phobius"/>
    </source>
</evidence>
<sequence>MVHVKETSGGLQWRLRASNGSSSELLVPESGPIRRTWLGLLGLVVGLTSKVGKFFKKAWDVGVQDPKKVIHCFKVGMALTIVSLFYYMRPLYEGVGGNAMWAVMTVVVVFEYTVGATLSKCLNRATATIVAGSLAMGVHWIASQSGDRFEPVILGASVFLLASVATFSRFIPTIKARFDYGAMIFILTFSLVSVSGYRVEKLLQLAHQRVSTIAVGTSMCMLISMLVCPIWAGEELHLLITRNMEKLANSLDGCVAEYFGEMNNDDIDSDKVDKEDKTQKSLLGYKCVLNSKGTEDVFANLARWEPAHGRFNFSHPWKQYLKIGAAMRNCACCIEALNGCINSEVQAPEFIKKRLSNVCIMLSSFCSTVFKELAITTTTMTRSFEVEFSVGEMKDGVQELQNTLKSLPTLLTIPPSPSPSPSPSPLPEAPKEEKKEPIATPTVVPLMEVVPLVTVASLLIDIVARIEGVVEAVNELADMADFKSEDEKPKQPSSDYRDQQTMNALQQV</sequence>
<evidence type="ECO:0000256" key="5">
    <source>
        <dbReference type="ARBA" id="ARBA00022989"/>
    </source>
</evidence>
<evidence type="ECO:0000256" key="8">
    <source>
        <dbReference type="ARBA" id="ARBA00023303"/>
    </source>
</evidence>
<accession>A0A9Q0GTP9</accession>
<evidence type="ECO:0000256" key="4">
    <source>
        <dbReference type="ARBA" id="ARBA00022692"/>
    </source>
</evidence>
<feature type="transmembrane region" description="Helical" evidence="10">
    <location>
        <begin position="180"/>
        <end position="199"/>
    </location>
</feature>
<feature type="compositionally biased region" description="Polar residues" evidence="9">
    <location>
        <begin position="499"/>
        <end position="508"/>
    </location>
</feature>
<keyword evidence="4 10" id="KW-0812">Transmembrane</keyword>
<dbReference type="Pfam" id="PF11744">
    <property type="entry name" value="ALMT"/>
    <property type="match status" value="2"/>
</dbReference>
<gene>
    <name evidence="11" type="ORF">NE237_029102</name>
</gene>
<evidence type="ECO:0000256" key="3">
    <source>
        <dbReference type="ARBA" id="ARBA00022448"/>
    </source>
</evidence>
<evidence type="ECO:0008006" key="13">
    <source>
        <dbReference type="Google" id="ProtNLM"/>
    </source>
</evidence>
<feature type="region of interest" description="Disordered" evidence="9">
    <location>
        <begin position="409"/>
        <end position="436"/>
    </location>
</feature>
<feature type="transmembrane region" description="Helical" evidence="10">
    <location>
        <begin position="125"/>
        <end position="142"/>
    </location>
</feature>
<comment type="subcellular location">
    <subcellularLocation>
        <location evidence="1">Membrane</location>
        <topology evidence="1">Multi-pass membrane protein</topology>
    </subcellularLocation>
</comment>
<feature type="compositionally biased region" description="Basic and acidic residues" evidence="9">
    <location>
        <begin position="483"/>
        <end position="498"/>
    </location>
</feature>